<sequence length="420" mass="44723">MSPRLSFSWRVARARAARPRTGSASDTLPRVAVSRLEGRQDSRPDTDYRGMRASSLGPRPRVFPIRRPSIKVPGGRRRSGGQGADPSPVNTKELSPMEFKSLACALSHTTAAALLACGSLASALAQEPYPARHVEVIVPYAAGGGVDAMARSFAREAAQVTGQSWSVVNRDGGGGLVGFTALANAAPDGYKVMFSPASALTNAPFVTRTMPFRPEQIEPVCQVFENVFALAVRQDSPMRSLQDLVARAKAEPGKLSYGHAGPASVPHLAVAAMEKAQGLRFNAIPYRGDGAMLPQLLGGQIDFGAPALSSIGGKNLRVLAVLSDKRHPSVPEVPALTEAGFPAVTPGLNGVYVPAGTPRPIVEKLQGLCRQVLDSDGFRKAAQTLQQIPTWLPADAFKQRIDRTYRMHADLVPGLNLEKQ</sequence>
<evidence type="ECO:0000313" key="3">
    <source>
        <dbReference type="EMBL" id="NKE67893.1"/>
    </source>
</evidence>
<comment type="similarity">
    <text evidence="1">Belongs to the UPF0065 (bug) family.</text>
</comment>
<accession>A0A7X6DIZ0</accession>
<keyword evidence="4" id="KW-1185">Reference proteome</keyword>
<protein>
    <submittedName>
        <fullName evidence="3">Tripartite tricarboxylate transporter substrate binding protein</fullName>
    </submittedName>
</protein>
<dbReference type="Proteomes" id="UP000521868">
    <property type="component" value="Unassembled WGS sequence"/>
</dbReference>
<dbReference type="Gene3D" id="3.40.190.150">
    <property type="entry name" value="Bordetella uptake gene, domain 1"/>
    <property type="match status" value="1"/>
</dbReference>
<feature type="compositionally biased region" description="Basic and acidic residues" evidence="2">
    <location>
        <begin position="36"/>
        <end position="50"/>
    </location>
</feature>
<reference evidence="3 4" key="1">
    <citation type="journal article" date="2020" name="Nature">
        <title>Bacterial chemolithoautotrophy via manganese oxidation.</title>
        <authorList>
            <person name="Yu H."/>
            <person name="Leadbetter J.R."/>
        </authorList>
    </citation>
    <scope>NUCLEOTIDE SEQUENCE [LARGE SCALE GENOMIC DNA]</scope>
    <source>
        <strain evidence="3 4">RBP-1</strain>
    </source>
</reference>
<name>A0A7X6DIZ0_9BURK</name>
<feature type="region of interest" description="Disordered" evidence="2">
    <location>
        <begin position="13"/>
        <end position="92"/>
    </location>
</feature>
<dbReference type="SUPFAM" id="SSF53850">
    <property type="entry name" value="Periplasmic binding protein-like II"/>
    <property type="match status" value="1"/>
</dbReference>
<dbReference type="InterPro" id="IPR042100">
    <property type="entry name" value="Bug_dom1"/>
</dbReference>
<dbReference type="EMBL" id="VTOX01000008">
    <property type="protein sequence ID" value="NKE67893.1"/>
    <property type="molecule type" value="Genomic_DNA"/>
</dbReference>
<dbReference type="Pfam" id="PF03401">
    <property type="entry name" value="TctC"/>
    <property type="match status" value="1"/>
</dbReference>
<dbReference type="Gene3D" id="3.40.190.10">
    <property type="entry name" value="Periplasmic binding protein-like II"/>
    <property type="match status" value="1"/>
</dbReference>
<gene>
    <name evidence="3" type="ORF">RAMLITH_18895</name>
</gene>
<evidence type="ECO:0000256" key="1">
    <source>
        <dbReference type="ARBA" id="ARBA00006987"/>
    </source>
</evidence>
<dbReference type="AlphaFoldDB" id="A0A7X6DIZ0"/>
<dbReference type="PANTHER" id="PTHR42928:SF5">
    <property type="entry name" value="BLR1237 PROTEIN"/>
    <property type="match status" value="1"/>
</dbReference>
<dbReference type="InterPro" id="IPR005064">
    <property type="entry name" value="BUG"/>
</dbReference>
<comment type="caution">
    <text evidence="3">The sequence shown here is derived from an EMBL/GenBank/DDBJ whole genome shotgun (WGS) entry which is preliminary data.</text>
</comment>
<dbReference type="CDD" id="cd07012">
    <property type="entry name" value="PBP2_Bug_TTT"/>
    <property type="match status" value="1"/>
</dbReference>
<evidence type="ECO:0000256" key="2">
    <source>
        <dbReference type="SAM" id="MobiDB-lite"/>
    </source>
</evidence>
<evidence type="ECO:0000313" key="4">
    <source>
        <dbReference type="Proteomes" id="UP000521868"/>
    </source>
</evidence>
<proteinExistence type="inferred from homology"/>
<dbReference type="PANTHER" id="PTHR42928">
    <property type="entry name" value="TRICARBOXYLATE-BINDING PROTEIN"/>
    <property type="match status" value="1"/>
</dbReference>
<organism evidence="3 4">
    <name type="scientific">Ramlibacter lithotrophicus</name>
    <dbReference type="NCBI Taxonomy" id="2606681"/>
    <lineage>
        <taxon>Bacteria</taxon>
        <taxon>Pseudomonadati</taxon>
        <taxon>Pseudomonadota</taxon>
        <taxon>Betaproteobacteria</taxon>
        <taxon>Burkholderiales</taxon>
        <taxon>Comamonadaceae</taxon>
        <taxon>Ramlibacter</taxon>
    </lineage>
</organism>